<dbReference type="Pfam" id="PF12729">
    <property type="entry name" value="4HB_MCP_1"/>
    <property type="match status" value="1"/>
</dbReference>
<feature type="transmembrane region" description="Helical" evidence="4">
    <location>
        <begin position="191"/>
        <end position="211"/>
    </location>
</feature>
<evidence type="ECO:0000256" key="1">
    <source>
        <dbReference type="ARBA" id="ARBA00022500"/>
    </source>
</evidence>
<dbReference type="Proteomes" id="UP000197003">
    <property type="component" value="Chromosome"/>
</dbReference>
<keyword evidence="4" id="KW-0812">Transmembrane</keyword>
<dbReference type="PANTHER" id="PTHR43531:SF11">
    <property type="entry name" value="METHYL-ACCEPTING CHEMOTAXIS PROTEIN 3"/>
    <property type="match status" value="1"/>
</dbReference>
<dbReference type="SMART" id="SM00283">
    <property type="entry name" value="MA"/>
    <property type="match status" value="1"/>
</dbReference>
<keyword evidence="3" id="KW-0807">Transducer</keyword>
<dbReference type="AlphaFoldDB" id="A0A1Z3N500"/>
<keyword evidence="4" id="KW-0472">Membrane</keyword>
<dbReference type="GO" id="GO:0004888">
    <property type="term" value="F:transmembrane signaling receptor activity"/>
    <property type="evidence" value="ECO:0007669"/>
    <property type="project" value="InterPro"/>
</dbReference>
<dbReference type="OrthoDB" id="5288625at2"/>
<dbReference type="GO" id="GO:0006935">
    <property type="term" value="P:chemotaxis"/>
    <property type="evidence" value="ECO:0007669"/>
    <property type="project" value="UniProtKB-KW"/>
</dbReference>
<dbReference type="InterPro" id="IPR004090">
    <property type="entry name" value="Chemotax_Me-accpt_rcpt"/>
</dbReference>
<evidence type="ECO:0000313" key="7">
    <source>
        <dbReference type="Proteomes" id="UP000197003"/>
    </source>
</evidence>
<dbReference type="EMBL" id="CP020946">
    <property type="protein sequence ID" value="ASD62560.1"/>
    <property type="molecule type" value="Genomic_DNA"/>
</dbReference>
<protein>
    <submittedName>
        <fullName evidence="6">Chemotaxis protein</fullName>
    </submittedName>
</protein>
<evidence type="ECO:0000256" key="3">
    <source>
        <dbReference type="PROSITE-ProRule" id="PRU00284"/>
    </source>
</evidence>
<name>A0A1Z3N500_BDEBC</name>
<evidence type="ECO:0000313" key="6">
    <source>
        <dbReference type="EMBL" id="ASD62560.1"/>
    </source>
</evidence>
<accession>A0A1Z3N500</accession>
<dbReference type="InterPro" id="IPR024478">
    <property type="entry name" value="HlyB_4HB_MCP"/>
</dbReference>
<reference evidence="6 7" key="1">
    <citation type="submission" date="2017-04" db="EMBL/GenBank/DDBJ databases">
        <title>Whole genome sequence of Bdellovibrio bacteriovorus strain SSB218315.</title>
        <authorList>
            <person name="Oyedara O."/>
            <person name="Rodriguez-Perez M.A."/>
        </authorList>
    </citation>
    <scope>NUCLEOTIDE SEQUENCE [LARGE SCALE GENOMIC DNA]</scope>
    <source>
        <strain evidence="6 7">SSB218315</strain>
    </source>
</reference>
<dbReference type="GO" id="GO:0007165">
    <property type="term" value="P:signal transduction"/>
    <property type="evidence" value="ECO:0007669"/>
    <property type="project" value="UniProtKB-KW"/>
</dbReference>
<evidence type="ECO:0000256" key="4">
    <source>
        <dbReference type="SAM" id="Phobius"/>
    </source>
</evidence>
<evidence type="ECO:0000259" key="5">
    <source>
        <dbReference type="PROSITE" id="PS50111"/>
    </source>
</evidence>
<organism evidence="6 7">
    <name type="scientific">Bdellovibrio bacteriovorus</name>
    <dbReference type="NCBI Taxonomy" id="959"/>
    <lineage>
        <taxon>Bacteria</taxon>
        <taxon>Pseudomonadati</taxon>
        <taxon>Bdellovibrionota</taxon>
        <taxon>Bdellovibrionia</taxon>
        <taxon>Bdellovibrionales</taxon>
        <taxon>Pseudobdellovibrionaceae</taxon>
        <taxon>Bdellovibrio</taxon>
    </lineage>
</organism>
<dbReference type="GO" id="GO:0005886">
    <property type="term" value="C:plasma membrane"/>
    <property type="evidence" value="ECO:0007669"/>
    <property type="project" value="TreeGrafter"/>
</dbReference>
<dbReference type="PRINTS" id="PR00260">
    <property type="entry name" value="CHEMTRNSDUCR"/>
</dbReference>
<comment type="similarity">
    <text evidence="2">Belongs to the methyl-accepting chemotaxis (MCP) protein family.</text>
</comment>
<dbReference type="SUPFAM" id="SSF58104">
    <property type="entry name" value="Methyl-accepting chemotaxis protein (MCP) signaling domain"/>
    <property type="match status" value="1"/>
</dbReference>
<proteinExistence type="inferred from homology"/>
<keyword evidence="1" id="KW-0145">Chemotaxis</keyword>
<keyword evidence="4" id="KW-1133">Transmembrane helix</keyword>
<dbReference type="PANTHER" id="PTHR43531">
    <property type="entry name" value="PROTEIN ICFG"/>
    <property type="match status" value="1"/>
</dbReference>
<gene>
    <name evidence="6" type="ORF">B9G79_02730</name>
</gene>
<evidence type="ECO:0000256" key="2">
    <source>
        <dbReference type="ARBA" id="ARBA00029447"/>
    </source>
</evidence>
<feature type="domain" description="Methyl-accepting transducer" evidence="5">
    <location>
        <begin position="229"/>
        <end position="458"/>
    </location>
</feature>
<dbReference type="InterPro" id="IPR051310">
    <property type="entry name" value="MCP_chemotaxis"/>
</dbReference>
<dbReference type="Gene3D" id="1.10.287.950">
    <property type="entry name" value="Methyl-accepting chemotaxis protein"/>
    <property type="match status" value="1"/>
</dbReference>
<dbReference type="PROSITE" id="PS50111">
    <property type="entry name" value="CHEMOTAXIS_TRANSDUC_2"/>
    <property type="match status" value="1"/>
</dbReference>
<dbReference type="InterPro" id="IPR004089">
    <property type="entry name" value="MCPsignal_dom"/>
</dbReference>
<dbReference type="Pfam" id="PF00015">
    <property type="entry name" value="MCPsignal"/>
    <property type="match status" value="1"/>
</dbReference>
<sequence>MKSWSLKAKLTVMGLSVALLSATSGALGFYFLNKVSAEYSTVAQENLPSLKELAGLRATIRELRIHVRSIGLAGNTQEDVDRYVEKSKEQVALFEKYIQAYESLDKAAKDRDSYKQFIAGWNEFKEFGSEVIALSAHYKQNEDKIVSLIREVCSTKAQKVYDPLLSETTYQVQYADESAHDATEAENQARFWVTIFAAISIILAGLVSFMASSSIAKTVKEICDALADNSNEVHKAASHLAETSSSVQTGASKTSSMLEASTASMSEIEAIVKISNERALQAKVASEDSKNSAEDGAGAIEQLMSSMGKISDSSRKMQDIINIIEDISFQTNLLALNAAVEAARAGEAGRGFAVVAEAVRSLAQRSSVSAKEISELISQSASYIEDGVSKAGQSQDVLKRIHKDIEKVSSYNQDIASSSEEQRLGIQQVSGALVSLDSASQSNSRASEEVSSIARELSEKTEAVDTLISNLRGLIEGRKAA</sequence>